<gene>
    <name evidence="1" type="ORF">HH195_11720</name>
</gene>
<keyword evidence="2" id="KW-1185">Reference proteome</keyword>
<sequence length="625" mass="71600">MFDYSLAHNILNFGLVAGTGTLAVTLASTAFKFTNSVGQEWDRALKKINKNICNKDGQTFRLTKIRKIGDNYTAKCIIPSGLSFKQLEDIKPVLEDSLGAVIQLDHGNFNKFININIITSKPNLDFKPVECPCDKLFLGYKADGKPFLIDINKNPHNLFCGMTGTGKTTALFMAITNLLANKDNKFELWFAQIVNRETSLFKDCKNVKIMANSLEETKVMLERLIGIADRRALTYEKANCRNIAQYNKYNARKHNRIYLILEEFSFFRSSDNDKKEIKELKQDCEDYINRICKAGRSVGIHLLSVLQRPTVANVDTTIRSQLSVLTFKLKSGNDSKIAVGTEDAKDLGFREAIYDGQDGYNFIVAPKLDEDFKLLKDCVQEIRLPGDLIKDKENNTINTKKERENVTVLPPSTIYVKKGGVILQDNLEIATDLSPKEEKVIVPKVRTNGKYDKQILKFIEDFKSITVKQAEIMFYHNNNNARRRLKELEEQGVLKSYKYNKTALAYTFKEFKEISEHDTIRNDFVSQLVAQGSIINNFKLTPRCLNGMVIPDLYIEYTYQNSTYKSYVEVDLTHFTGDSKITLYNKLYQQEDFNLFILRDSVPKFRILPKFSARVLPLKKFIINI</sequence>
<organism evidence="1 2">
    <name type="scientific">Candidatus Sarcina troglodytae</name>
    <dbReference type="NCBI Taxonomy" id="2726954"/>
    <lineage>
        <taxon>Bacteria</taxon>
        <taxon>Bacillati</taxon>
        <taxon>Bacillota</taxon>
        <taxon>Clostridia</taxon>
        <taxon>Eubacteriales</taxon>
        <taxon>Clostridiaceae</taxon>
        <taxon>Sarcina</taxon>
    </lineage>
</organism>
<evidence type="ECO:0000313" key="2">
    <source>
        <dbReference type="Proteomes" id="UP000594603"/>
    </source>
</evidence>
<protein>
    <submittedName>
        <fullName evidence="1">Uncharacterized protein</fullName>
    </submittedName>
</protein>
<reference evidence="1" key="1">
    <citation type="submission" date="2020-04" db="EMBL/GenBank/DDBJ databases">
        <title>A novel bacterium ('Candidatus Sarcina troglodytae' sp. nov.) linked to a protracted, uniformly lethal epizootic among sanctuary western chimpanzees (Pan troglodytes verus) in Sierra Leone.</title>
        <authorList>
            <person name="Owens L.A."/>
            <person name="Colitti B."/>
            <person name="Hirji I."/>
            <person name="Pizaro A."/>
            <person name="Jaffe J.E."/>
            <person name="Moittie S."/>
            <person name="Bishop-Lilly K.A."/>
            <person name="Estrella L.A."/>
            <person name="Voegtly L.J."/>
            <person name="Kuhn J.H."/>
            <person name="Suen G."/>
            <person name="Deblois C.L."/>
            <person name="Dunn C."/>
            <person name="Juan-Salles C."/>
            <person name="Goldberg T.L."/>
        </authorList>
    </citation>
    <scope>NUCLEOTIDE SEQUENCE</scope>
    <source>
        <strain evidence="1">JB2</strain>
    </source>
</reference>
<dbReference type="Proteomes" id="UP000594603">
    <property type="component" value="Plasmid p1"/>
</dbReference>
<proteinExistence type="predicted"/>
<dbReference type="EMBL" id="CP051755">
    <property type="protein sequence ID" value="QPJ86629.1"/>
    <property type="molecule type" value="Genomic_DNA"/>
</dbReference>
<keyword evidence="1" id="KW-0614">Plasmid</keyword>
<evidence type="ECO:0000313" key="1">
    <source>
        <dbReference type="EMBL" id="QPJ86629.1"/>
    </source>
</evidence>
<accession>A0ACD1BGV5</accession>
<name>A0ACD1BGV5_9CLOT</name>
<geneLocation type="plasmid" evidence="1 2">
    <name>p1</name>
</geneLocation>